<feature type="compositionally biased region" description="Polar residues" evidence="1">
    <location>
        <begin position="304"/>
        <end position="321"/>
    </location>
</feature>
<evidence type="ECO:0000313" key="3">
    <source>
        <dbReference type="Proteomes" id="UP001470230"/>
    </source>
</evidence>
<evidence type="ECO:0000256" key="1">
    <source>
        <dbReference type="SAM" id="MobiDB-lite"/>
    </source>
</evidence>
<dbReference type="Proteomes" id="UP001470230">
    <property type="component" value="Unassembled WGS sequence"/>
</dbReference>
<feature type="region of interest" description="Disordered" evidence="1">
    <location>
        <begin position="404"/>
        <end position="429"/>
    </location>
</feature>
<protein>
    <submittedName>
        <fullName evidence="2">Uncharacterized protein</fullName>
    </submittedName>
</protein>
<evidence type="ECO:0000313" key="2">
    <source>
        <dbReference type="EMBL" id="KAK8889329.1"/>
    </source>
</evidence>
<keyword evidence="3" id="KW-1185">Reference proteome</keyword>
<feature type="compositionally biased region" description="Polar residues" evidence="1">
    <location>
        <begin position="158"/>
        <end position="176"/>
    </location>
</feature>
<sequence>MYEIDTNDDPQLILPKRNSVSRFQAGSSILNSGSERKRSLHINKNQQQSQVRRKIDFDHDQDTLTFLPEINLDDIPSNTIKMPTLESYVEEFRKGYMNYEIPGGDNKNNSGLIYDGTKLPKKSSFKKKINIPQKDESVNLSNGSPLKSIDANVLPQPKKSSFFTSTDRNNSRNSGIFENQSNSKQKSNNFEKFKKIGNEIGVKIARPSEKNNQNVETNTTKTMDLTEGDTFFTNLIKKEKLIDFGDIDNDTEIQSSFTNNNSNTSIPTLPPRKKTQRKPFALKVYDDDVSNNKKDLQGALPSNLPANNFNDEDTTQNNNGSFILPKKGVKFGQKKNNNNYETNNSIDTMFIAQTVSKQPMLLSLNPDETNTNMNMSFNHNLNSSMNGSMNNSLGRKNNVKFVNNSNNRNNEIKTNDFLDFNPNDDEEDDVTKADIDPEFESEHSAILAPDDLPNTNKFNSNSINTNYNNSAANFIFNTNDNLSHNSGILKNGSKSKLDASGSFISNINSKLGADLFTNTNFDISLITESIRGLFSNQLAALATDMRQKANNHLQLTNSAINRLTNPNIGNNTYSIANILNENRETATTLMTYYSLNASNEILGNLQMLHENKQFLCRKIMHSAKTLKFTIATAIEELHRPKSTMKDVMDAIAKFKEKKNNINNNENDGSEFIQKYLQLKSAIPFKISSLTSVNAPLGFNKDPSTLLVKCTYRANEQKMELNNAERLHVEVSKLQRFRKLKNEIEYLMTIVPHFIYDRKNSKFSCVISSNDQTNDKRIRFLIVVNVPSFYPWCFLSVESIRVDYGVTYEEVREKIDSILSSMKISSHQLTDLVQALINEYN</sequence>
<dbReference type="EMBL" id="JAPFFF010000005">
    <property type="protein sequence ID" value="KAK8889329.1"/>
    <property type="molecule type" value="Genomic_DNA"/>
</dbReference>
<reference evidence="2 3" key="1">
    <citation type="submission" date="2024-04" db="EMBL/GenBank/DDBJ databases">
        <title>Tritrichomonas musculus Genome.</title>
        <authorList>
            <person name="Alves-Ferreira E."/>
            <person name="Grigg M."/>
            <person name="Lorenzi H."/>
            <person name="Galac M."/>
        </authorList>
    </citation>
    <scope>NUCLEOTIDE SEQUENCE [LARGE SCALE GENOMIC DNA]</scope>
    <source>
        <strain evidence="2 3">EAF2021</strain>
    </source>
</reference>
<feature type="region of interest" description="Disordered" evidence="1">
    <location>
        <begin position="255"/>
        <end position="278"/>
    </location>
</feature>
<name>A0ABR2KDW7_9EUKA</name>
<feature type="compositionally biased region" description="Low complexity" evidence="1">
    <location>
        <begin position="177"/>
        <end position="188"/>
    </location>
</feature>
<proteinExistence type="predicted"/>
<feature type="region of interest" description="Disordered" evidence="1">
    <location>
        <begin position="157"/>
        <end position="189"/>
    </location>
</feature>
<organism evidence="2 3">
    <name type="scientific">Tritrichomonas musculus</name>
    <dbReference type="NCBI Taxonomy" id="1915356"/>
    <lineage>
        <taxon>Eukaryota</taxon>
        <taxon>Metamonada</taxon>
        <taxon>Parabasalia</taxon>
        <taxon>Tritrichomonadida</taxon>
        <taxon>Tritrichomonadidae</taxon>
        <taxon>Tritrichomonas</taxon>
    </lineage>
</organism>
<feature type="compositionally biased region" description="Low complexity" evidence="1">
    <location>
        <begin position="255"/>
        <end position="265"/>
    </location>
</feature>
<feature type="region of interest" description="Disordered" evidence="1">
    <location>
        <begin position="291"/>
        <end position="326"/>
    </location>
</feature>
<gene>
    <name evidence="2" type="ORF">M9Y10_034075</name>
</gene>
<comment type="caution">
    <text evidence="2">The sequence shown here is derived from an EMBL/GenBank/DDBJ whole genome shotgun (WGS) entry which is preliminary data.</text>
</comment>
<accession>A0ABR2KDW7</accession>